<dbReference type="InterPro" id="IPR005119">
    <property type="entry name" value="LysR_subst-bd"/>
</dbReference>
<dbReference type="GO" id="GO:0006351">
    <property type="term" value="P:DNA-templated transcription"/>
    <property type="evidence" value="ECO:0007669"/>
    <property type="project" value="TreeGrafter"/>
</dbReference>
<dbReference type="Gene3D" id="3.40.190.10">
    <property type="entry name" value="Periplasmic binding protein-like II"/>
    <property type="match status" value="2"/>
</dbReference>
<comment type="caution">
    <text evidence="6">The sequence shown here is derived from an EMBL/GenBank/DDBJ whole genome shotgun (WGS) entry which is preliminary data.</text>
</comment>
<dbReference type="Gene3D" id="1.10.10.10">
    <property type="entry name" value="Winged helix-like DNA-binding domain superfamily/Winged helix DNA-binding domain"/>
    <property type="match status" value="1"/>
</dbReference>
<dbReference type="PANTHER" id="PTHR30537:SF26">
    <property type="entry name" value="GLYCINE CLEAVAGE SYSTEM TRANSCRIPTIONAL ACTIVATOR"/>
    <property type="match status" value="1"/>
</dbReference>
<dbReference type="Proteomes" id="UP000037600">
    <property type="component" value="Unassembled WGS sequence"/>
</dbReference>
<comment type="similarity">
    <text evidence="1">Belongs to the LysR transcriptional regulatory family.</text>
</comment>
<dbReference type="PANTHER" id="PTHR30537">
    <property type="entry name" value="HTH-TYPE TRANSCRIPTIONAL REGULATOR"/>
    <property type="match status" value="1"/>
</dbReference>
<dbReference type="InterPro" id="IPR058163">
    <property type="entry name" value="LysR-type_TF_proteobact-type"/>
</dbReference>
<evidence type="ECO:0000256" key="2">
    <source>
        <dbReference type="ARBA" id="ARBA00023015"/>
    </source>
</evidence>
<dbReference type="CDD" id="cd08432">
    <property type="entry name" value="PBP2_GcdR_TrpI_HvrB_AmpR_like"/>
    <property type="match status" value="1"/>
</dbReference>
<protein>
    <submittedName>
        <fullName evidence="6">Transcriptional regulator</fullName>
    </submittedName>
</protein>
<evidence type="ECO:0000256" key="1">
    <source>
        <dbReference type="ARBA" id="ARBA00009437"/>
    </source>
</evidence>
<dbReference type="FunFam" id="1.10.10.10:FF:000038">
    <property type="entry name" value="Glycine cleavage system transcriptional activator"/>
    <property type="match status" value="1"/>
</dbReference>
<dbReference type="AlphaFoldDB" id="A0A0J8JL24"/>
<accession>A0A0J8JL24</accession>
<keyword evidence="4" id="KW-0804">Transcription</keyword>
<dbReference type="Pfam" id="PF03466">
    <property type="entry name" value="LysR_substrate"/>
    <property type="match status" value="1"/>
</dbReference>
<evidence type="ECO:0000313" key="6">
    <source>
        <dbReference type="EMBL" id="KMT65256.1"/>
    </source>
</evidence>
<evidence type="ECO:0000259" key="5">
    <source>
        <dbReference type="PROSITE" id="PS50931"/>
    </source>
</evidence>
<feature type="domain" description="HTH lysR-type" evidence="5">
    <location>
        <begin position="5"/>
        <end position="62"/>
    </location>
</feature>
<dbReference type="Pfam" id="PF00126">
    <property type="entry name" value="HTH_1"/>
    <property type="match status" value="1"/>
</dbReference>
<dbReference type="SUPFAM" id="SSF53850">
    <property type="entry name" value="Periplasmic binding protein-like II"/>
    <property type="match status" value="1"/>
</dbReference>
<evidence type="ECO:0000256" key="4">
    <source>
        <dbReference type="ARBA" id="ARBA00023163"/>
    </source>
</evidence>
<dbReference type="EMBL" id="LAZL01000012">
    <property type="protein sequence ID" value="KMT65256.1"/>
    <property type="molecule type" value="Genomic_DNA"/>
</dbReference>
<keyword evidence="3" id="KW-0238">DNA-binding</keyword>
<dbReference type="PATRIC" id="fig|1513271.3.peg.1920"/>
<gene>
    <name evidence="6" type="ORF">XM47_09450</name>
</gene>
<dbReference type="GO" id="GO:0003700">
    <property type="term" value="F:DNA-binding transcription factor activity"/>
    <property type="evidence" value="ECO:0007669"/>
    <property type="project" value="InterPro"/>
</dbReference>
<dbReference type="InterPro" id="IPR036390">
    <property type="entry name" value="WH_DNA-bd_sf"/>
</dbReference>
<sequence length="297" mass="33520">MKRMPPLNALRSFEAAARHLSFTSAANELFVTQAAVSHQIKSLEEHLGLKLFQRRNRSLVLTEAGESYFADIHEVFQLIQDATERLSFNAESGNLTVGVPPSFAIQWLVPRLSLFSQIYPDIDVRINAVDMDEGSLTEGVDIAVYFGQGQWSGLVSKQLHTEYSTPVCSPYLLDNNKPLNSLEDLRKHTLLHDKSRKYWRLWGRKIGPKNLDVSHGPIFSHSSMVIQAAVLGQGVALGQSVLVRPEIESGRLIEPFKDRVYSKDAYYLVSRDQDQADPKVIAFTNWILDLIKQEEVI</sequence>
<dbReference type="GO" id="GO:0043565">
    <property type="term" value="F:sequence-specific DNA binding"/>
    <property type="evidence" value="ECO:0007669"/>
    <property type="project" value="TreeGrafter"/>
</dbReference>
<dbReference type="InterPro" id="IPR036388">
    <property type="entry name" value="WH-like_DNA-bd_sf"/>
</dbReference>
<dbReference type="NCBIfam" id="NF008352">
    <property type="entry name" value="PRK11139.1"/>
    <property type="match status" value="1"/>
</dbReference>
<proteinExistence type="inferred from homology"/>
<dbReference type="PROSITE" id="PS50931">
    <property type="entry name" value="HTH_LYSR"/>
    <property type="match status" value="1"/>
</dbReference>
<name>A0A0J8JL24_9ALTE</name>
<dbReference type="FunFam" id="3.40.190.10:FF:000017">
    <property type="entry name" value="Glycine cleavage system transcriptional activator"/>
    <property type="match status" value="1"/>
</dbReference>
<dbReference type="OrthoDB" id="5526340at2"/>
<dbReference type="RefSeq" id="WP_048691959.1">
    <property type="nucleotide sequence ID" value="NZ_KQ130489.1"/>
</dbReference>
<dbReference type="SUPFAM" id="SSF46785">
    <property type="entry name" value="Winged helix' DNA-binding domain"/>
    <property type="match status" value="1"/>
</dbReference>
<dbReference type="STRING" id="1513271.XM47_09450"/>
<organism evidence="6 7">
    <name type="scientific">Catenovulum maritimum</name>
    <dbReference type="NCBI Taxonomy" id="1513271"/>
    <lineage>
        <taxon>Bacteria</taxon>
        <taxon>Pseudomonadati</taxon>
        <taxon>Pseudomonadota</taxon>
        <taxon>Gammaproteobacteria</taxon>
        <taxon>Alteromonadales</taxon>
        <taxon>Alteromonadaceae</taxon>
        <taxon>Catenovulum</taxon>
    </lineage>
</organism>
<dbReference type="PRINTS" id="PR00039">
    <property type="entry name" value="HTHLYSR"/>
</dbReference>
<dbReference type="InterPro" id="IPR000847">
    <property type="entry name" value="LysR_HTH_N"/>
</dbReference>
<keyword evidence="2" id="KW-0805">Transcription regulation</keyword>
<evidence type="ECO:0000256" key="3">
    <source>
        <dbReference type="ARBA" id="ARBA00023125"/>
    </source>
</evidence>
<keyword evidence="7" id="KW-1185">Reference proteome</keyword>
<reference evidence="6 7" key="1">
    <citation type="submission" date="2015-04" db="EMBL/GenBank/DDBJ databases">
        <title>Draft Genome Sequence of the Novel Agar-Digesting Marine Bacterium Q1.</title>
        <authorList>
            <person name="Li Y."/>
            <person name="Li D."/>
            <person name="Chen G."/>
            <person name="Du Z."/>
        </authorList>
    </citation>
    <scope>NUCLEOTIDE SEQUENCE [LARGE SCALE GENOMIC DNA]</scope>
    <source>
        <strain evidence="6 7">Q1</strain>
    </source>
</reference>
<evidence type="ECO:0000313" key="7">
    <source>
        <dbReference type="Proteomes" id="UP000037600"/>
    </source>
</evidence>